<dbReference type="InterPro" id="IPR029058">
    <property type="entry name" value="AB_hydrolase_fold"/>
</dbReference>
<dbReference type="GO" id="GO:0004252">
    <property type="term" value="F:serine-type endopeptidase activity"/>
    <property type="evidence" value="ECO:0007669"/>
    <property type="project" value="InterPro"/>
</dbReference>
<dbReference type="InterPro" id="IPR053145">
    <property type="entry name" value="AB_hydrolase_Est10"/>
</dbReference>
<dbReference type="GO" id="GO:0052689">
    <property type="term" value="F:carboxylic ester hydrolase activity"/>
    <property type="evidence" value="ECO:0007669"/>
    <property type="project" value="TreeGrafter"/>
</dbReference>
<evidence type="ECO:0000256" key="1">
    <source>
        <dbReference type="ARBA" id="ARBA00022801"/>
    </source>
</evidence>
<dbReference type="Gene3D" id="3.40.50.1820">
    <property type="entry name" value="alpha/beta hydrolase"/>
    <property type="match status" value="1"/>
</dbReference>
<comment type="caution">
    <text evidence="3">The sequence shown here is derived from an EMBL/GenBank/DDBJ whole genome shotgun (WGS) entry which is preliminary data.</text>
</comment>
<reference evidence="3 4" key="1">
    <citation type="submission" date="2013-09" db="EMBL/GenBank/DDBJ databases">
        <title>Genome sequencing of Arenimonas metalli.</title>
        <authorList>
            <person name="Chen F."/>
            <person name="Wang G."/>
        </authorList>
    </citation>
    <scope>NUCLEOTIDE SEQUENCE [LARGE SCALE GENOMIC DNA]</scope>
    <source>
        <strain evidence="3 4">CF5-1</strain>
    </source>
</reference>
<proteinExistence type="predicted"/>
<dbReference type="EMBL" id="AVCK01000001">
    <property type="protein sequence ID" value="KFN48361.1"/>
    <property type="molecule type" value="Genomic_DNA"/>
</dbReference>
<dbReference type="GO" id="GO:0006508">
    <property type="term" value="P:proteolysis"/>
    <property type="evidence" value="ECO:0007669"/>
    <property type="project" value="InterPro"/>
</dbReference>
<dbReference type="InterPro" id="IPR002471">
    <property type="entry name" value="Pept_S9_AS"/>
</dbReference>
<dbReference type="eggNOG" id="COG1073">
    <property type="taxonomic scope" value="Bacteria"/>
</dbReference>
<dbReference type="PANTHER" id="PTHR43265:SF1">
    <property type="entry name" value="ESTERASE ESTD"/>
    <property type="match status" value="1"/>
</dbReference>
<dbReference type="PANTHER" id="PTHR43265">
    <property type="entry name" value="ESTERASE ESTD"/>
    <property type="match status" value="1"/>
</dbReference>
<evidence type="ECO:0000259" key="2">
    <source>
        <dbReference type="Pfam" id="PF12146"/>
    </source>
</evidence>
<protein>
    <recommendedName>
        <fullName evidence="2">Serine aminopeptidase S33 domain-containing protein</fullName>
    </recommendedName>
</protein>
<keyword evidence="4" id="KW-1185">Reference proteome</keyword>
<dbReference type="PROSITE" id="PS00708">
    <property type="entry name" value="PRO_ENDOPEP_SER"/>
    <property type="match status" value="1"/>
</dbReference>
<evidence type="ECO:0000313" key="3">
    <source>
        <dbReference type="EMBL" id="KFN48361.1"/>
    </source>
</evidence>
<dbReference type="SUPFAM" id="SSF53474">
    <property type="entry name" value="alpha/beta-Hydrolases"/>
    <property type="match status" value="1"/>
</dbReference>
<evidence type="ECO:0000313" key="4">
    <source>
        <dbReference type="Proteomes" id="UP000029393"/>
    </source>
</evidence>
<dbReference type="PATRIC" id="fig|1384056.3.peg.13"/>
<name>A0A091B9F7_9GAMM</name>
<dbReference type="AlphaFoldDB" id="A0A091B9F7"/>
<accession>A0A091B9F7</accession>
<feature type="domain" description="Serine aminopeptidase S33" evidence="2">
    <location>
        <begin position="187"/>
        <end position="401"/>
    </location>
</feature>
<dbReference type="InterPro" id="IPR022742">
    <property type="entry name" value="Hydrolase_4"/>
</dbReference>
<sequence>MLAALLALPTLAQEAGDARRAAAADAFLAHLAADRFEDAARLMAPDEAALRDPEAALRSSANRLRMQWSGETARHGALQNLGASQPRVAGGRRVFAANLQFERDTVQAQLRVDGSARVLALRLVTGAEAIGELLVGESEIRAHPILVGDLPGVLTLPAGTGPFPAVVLVHGSGLVDRDASIGPNKPFRDLANGLAHLGIASLRYDKRPLAQRRSLGPQSNADDASVNDAVAAVALLARQPGIDRGRLFIAGHSLGGLLAPRIAARAPDADGLVMLSALARPFHHAIAAQVRYLAEADGAVTELEQVSVAHAERQRDEIDAMLAGGPEPTDPMLRIPPAYWRHLGRYDAQQTARALPLPMLFIQGGRDYQVTASDDLARWRAALAGREDVSFREYPALNHFLMPGSGPAGSREYFTPVPVDTTVILDIAAWIHARESRGPP</sequence>
<organism evidence="3 4">
    <name type="scientific">Arenimonas metalli CF5-1</name>
    <dbReference type="NCBI Taxonomy" id="1384056"/>
    <lineage>
        <taxon>Bacteria</taxon>
        <taxon>Pseudomonadati</taxon>
        <taxon>Pseudomonadota</taxon>
        <taxon>Gammaproteobacteria</taxon>
        <taxon>Lysobacterales</taxon>
        <taxon>Lysobacteraceae</taxon>
        <taxon>Arenimonas</taxon>
    </lineage>
</organism>
<keyword evidence="1" id="KW-0378">Hydrolase</keyword>
<dbReference type="Pfam" id="PF12146">
    <property type="entry name" value="Hydrolase_4"/>
    <property type="match status" value="1"/>
</dbReference>
<dbReference type="STRING" id="1384056.N787_00070"/>
<dbReference type="Proteomes" id="UP000029393">
    <property type="component" value="Unassembled WGS sequence"/>
</dbReference>
<gene>
    <name evidence="3" type="ORF">N787_00070</name>
</gene>